<dbReference type="Pfam" id="PF00072">
    <property type="entry name" value="Response_reg"/>
    <property type="match status" value="1"/>
</dbReference>
<dbReference type="PROSITE" id="PS50110">
    <property type="entry name" value="RESPONSE_REGULATORY"/>
    <property type="match status" value="1"/>
</dbReference>
<feature type="domain" description="Response regulatory" evidence="3">
    <location>
        <begin position="2"/>
        <end position="116"/>
    </location>
</feature>
<name>A0A4Q7ILZ6_9GAMM</name>
<keyword evidence="1" id="KW-0902">Two-component regulatory system</keyword>
<keyword evidence="2" id="KW-0597">Phosphoprotein</keyword>
<evidence type="ECO:0000259" key="4">
    <source>
        <dbReference type="PROSITE" id="PS50930"/>
    </source>
</evidence>
<dbReference type="GO" id="GO:0003677">
    <property type="term" value="F:DNA binding"/>
    <property type="evidence" value="ECO:0007669"/>
    <property type="project" value="UniProtKB-KW"/>
</dbReference>
<evidence type="ECO:0000313" key="5">
    <source>
        <dbReference type="EMBL" id="RZQ52705.1"/>
    </source>
</evidence>
<dbReference type="Proteomes" id="UP000291338">
    <property type="component" value="Unassembled WGS sequence"/>
</dbReference>
<dbReference type="SMART" id="SM00448">
    <property type="entry name" value="REC"/>
    <property type="match status" value="1"/>
</dbReference>
<dbReference type="EMBL" id="PPSX01000045">
    <property type="protein sequence ID" value="RZQ52705.1"/>
    <property type="molecule type" value="Genomic_DNA"/>
</dbReference>
<sequence length="231" mass="26380">MKILIVEDEPVIAQRISRQVSTYFEHSPCRIKRVEDIDDALDYLSDNQIDLLLLDLNLHGEDGFEILKTISAESFHTIIISAYSDKAINAFEYGVLDFVAKPFSEERLFKALARYQQKHVGHEQLKKLAIKSAGLLSYIEVNDIQFIQADGHYSQIHLLEEQKLHDKNLDKLSQLLSEQFVRVHRSFIVNLTFVKGLRVAGGGQYHLDMQNGEAVPVSRAKYADVKARLVK</sequence>
<feature type="domain" description="HTH LytTR-type" evidence="4">
    <location>
        <begin position="128"/>
        <end position="231"/>
    </location>
</feature>
<dbReference type="InterPro" id="IPR011006">
    <property type="entry name" value="CheY-like_superfamily"/>
</dbReference>
<keyword evidence="5" id="KW-0238">DNA-binding</keyword>
<dbReference type="Gene3D" id="3.40.50.2300">
    <property type="match status" value="1"/>
</dbReference>
<dbReference type="AlphaFoldDB" id="A0A4Q7ILZ6"/>
<dbReference type="PANTHER" id="PTHR37299">
    <property type="entry name" value="TRANSCRIPTIONAL REGULATOR-RELATED"/>
    <property type="match status" value="1"/>
</dbReference>
<dbReference type="GO" id="GO:0000156">
    <property type="term" value="F:phosphorelay response regulator activity"/>
    <property type="evidence" value="ECO:0007669"/>
    <property type="project" value="InterPro"/>
</dbReference>
<evidence type="ECO:0000256" key="1">
    <source>
        <dbReference type="ARBA" id="ARBA00023012"/>
    </source>
</evidence>
<dbReference type="RefSeq" id="WP_130255989.1">
    <property type="nucleotide sequence ID" value="NZ_PPSX01000045.1"/>
</dbReference>
<dbReference type="InterPro" id="IPR001789">
    <property type="entry name" value="Sig_transdc_resp-reg_receiver"/>
</dbReference>
<dbReference type="SMART" id="SM00850">
    <property type="entry name" value="LytTR"/>
    <property type="match status" value="1"/>
</dbReference>
<dbReference type="Gene3D" id="2.40.50.1020">
    <property type="entry name" value="LytTr DNA-binding domain"/>
    <property type="match status" value="1"/>
</dbReference>
<dbReference type="Pfam" id="PF04397">
    <property type="entry name" value="LytTR"/>
    <property type="match status" value="1"/>
</dbReference>
<feature type="modified residue" description="4-aspartylphosphate" evidence="2">
    <location>
        <position position="55"/>
    </location>
</feature>
<protein>
    <submittedName>
        <fullName evidence="5">DNA-binding response regulator</fullName>
    </submittedName>
</protein>
<proteinExistence type="predicted"/>
<dbReference type="InterPro" id="IPR007492">
    <property type="entry name" value="LytTR_DNA-bd_dom"/>
</dbReference>
<evidence type="ECO:0000259" key="3">
    <source>
        <dbReference type="PROSITE" id="PS50110"/>
    </source>
</evidence>
<dbReference type="PANTHER" id="PTHR37299:SF1">
    <property type="entry name" value="STAGE 0 SPORULATION PROTEIN A HOMOLOG"/>
    <property type="match status" value="1"/>
</dbReference>
<evidence type="ECO:0000256" key="2">
    <source>
        <dbReference type="PROSITE-ProRule" id="PRU00169"/>
    </source>
</evidence>
<dbReference type="PROSITE" id="PS50930">
    <property type="entry name" value="HTH_LYTTR"/>
    <property type="match status" value="1"/>
</dbReference>
<dbReference type="SUPFAM" id="SSF52172">
    <property type="entry name" value="CheY-like"/>
    <property type="match status" value="1"/>
</dbReference>
<reference evidence="5 6" key="1">
    <citation type="submission" date="2018-01" db="EMBL/GenBank/DDBJ databases">
        <title>Co-occurrence of chitin degradation, pigmentation and bioactivity in marine Pseudoalteromonas.</title>
        <authorList>
            <person name="Paulsen S."/>
            <person name="Gram L."/>
            <person name="Machado H."/>
        </authorList>
    </citation>
    <scope>NUCLEOTIDE SEQUENCE [LARGE SCALE GENOMIC DNA]</scope>
    <source>
        <strain evidence="5 6">S3898</strain>
    </source>
</reference>
<evidence type="ECO:0000313" key="6">
    <source>
        <dbReference type="Proteomes" id="UP000291338"/>
    </source>
</evidence>
<dbReference type="InterPro" id="IPR046947">
    <property type="entry name" value="LytR-like"/>
</dbReference>
<gene>
    <name evidence="5" type="ORF">C1E23_13015</name>
</gene>
<accession>A0A4Q7ILZ6</accession>
<comment type="caution">
    <text evidence="5">The sequence shown here is derived from an EMBL/GenBank/DDBJ whole genome shotgun (WGS) entry which is preliminary data.</text>
</comment>
<organism evidence="5 6">
    <name type="scientific">Pseudoalteromonas phenolica</name>
    <dbReference type="NCBI Taxonomy" id="161398"/>
    <lineage>
        <taxon>Bacteria</taxon>
        <taxon>Pseudomonadati</taxon>
        <taxon>Pseudomonadota</taxon>
        <taxon>Gammaproteobacteria</taxon>
        <taxon>Alteromonadales</taxon>
        <taxon>Pseudoalteromonadaceae</taxon>
        <taxon>Pseudoalteromonas</taxon>
    </lineage>
</organism>